<reference evidence="2 3" key="1">
    <citation type="submission" date="2018-11" db="EMBL/GenBank/DDBJ databases">
        <title>Genome sequence of Saitozyma podzolica DSM 27192.</title>
        <authorList>
            <person name="Aliyu H."/>
            <person name="Gorte O."/>
            <person name="Ochsenreither K."/>
        </authorList>
    </citation>
    <scope>NUCLEOTIDE SEQUENCE [LARGE SCALE GENOMIC DNA]</scope>
    <source>
        <strain evidence="2 3">DSM 27192</strain>
    </source>
</reference>
<evidence type="ECO:0000256" key="1">
    <source>
        <dbReference type="SAM" id="MobiDB-lite"/>
    </source>
</evidence>
<sequence>MGIAGDYDDPRIWSALERICLAAKSASTPAHQVYVGLGGLEPRPDLLERLRGEFDNIRAWRATAFVGGTPKAHQVMGPPSSPPGRTDQASSSRHDTPASTHVYLTKPPQTVWLPRRPFQARCRASPRSAGTKIFTDLSFLPKAEIATGLPGGN</sequence>
<name>A0A427YSW9_9TREE</name>
<organism evidence="2 3">
    <name type="scientific">Saitozyma podzolica</name>
    <dbReference type="NCBI Taxonomy" id="1890683"/>
    <lineage>
        <taxon>Eukaryota</taxon>
        <taxon>Fungi</taxon>
        <taxon>Dikarya</taxon>
        <taxon>Basidiomycota</taxon>
        <taxon>Agaricomycotina</taxon>
        <taxon>Tremellomycetes</taxon>
        <taxon>Tremellales</taxon>
        <taxon>Trimorphomycetaceae</taxon>
        <taxon>Saitozyma</taxon>
    </lineage>
</organism>
<comment type="caution">
    <text evidence="2">The sequence shown here is derived from an EMBL/GenBank/DDBJ whole genome shotgun (WGS) entry which is preliminary data.</text>
</comment>
<evidence type="ECO:0000313" key="2">
    <source>
        <dbReference type="EMBL" id="RSH94111.1"/>
    </source>
</evidence>
<proteinExistence type="predicted"/>
<protein>
    <submittedName>
        <fullName evidence="2">Uncharacterized protein</fullName>
    </submittedName>
</protein>
<evidence type="ECO:0000313" key="3">
    <source>
        <dbReference type="Proteomes" id="UP000279259"/>
    </source>
</evidence>
<gene>
    <name evidence="2" type="ORF">EHS25_006765</name>
</gene>
<feature type="region of interest" description="Disordered" evidence="1">
    <location>
        <begin position="68"/>
        <end position="106"/>
    </location>
</feature>
<dbReference type="AlphaFoldDB" id="A0A427YSW9"/>
<dbReference type="Proteomes" id="UP000279259">
    <property type="component" value="Unassembled WGS sequence"/>
</dbReference>
<accession>A0A427YSW9</accession>
<dbReference type="EMBL" id="RSCD01000003">
    <property type="protein sequence ID" value="RSH94111.1"/>
    <property type="molecule type" value="Genomic_DNA"/>
</dbReference>
<keyword evidence="3" id="KW-1185">Reference proteome</keyword>